<comment type="similarity">
    <text evidence="1">Belongs to the jacalin lectin family.</text>
</comment>
<keyword evidence="5" id="KW-1185">Reference proteome</keyword>
<keyword evidence="2" id="KW-0430">Lectin</keyword>
<proteinExistence type="inferred from homology"/>
<dbReference type="CDD" id="cd09612">
    <property type="entry name" value="Jacalin"/>
    <property type="match status" value="1"/>
</dbReference>
<dbReference type="PANTHER" id="PTHR47293:SF15">
    <property type="entry name" value="JACALIN-RELATED LECTIN 19"/>
    <property type="match status" value="1"/>
</dbReference>
<dbReference type="Proteomes" id="UP000030645">
    <property type="component" value="Unassembled WGS sequence"/>
</dbReference>
<name>W9RWV0_9ROSA</name>
<evidence type="ECO:0000259" key="3">
    <source>
        <dbReference type="PROSITE" id="PS51752"/>
    </source>
</evidence>
<evidence type="ECO:0000313" key="4">
    <source>
        <dbReference type="EMBL" id="EXC16099.1"/>
    </source>
</evidence>
<dbReference type="Pfam" id="PF01419">
    <property type="entry name" value="Jacalin"/>
    <property type="match status" value="1"/>
</dbReference>
<dbReference type="SUPFAM" id="SSF51101">
    <property type="entry name" value="Mannose-binding lectins"/>
    <property type="match status" value="1"/>
</dbReference>
<dbReference type="InterPro" id="IPR036404">
    <property type="entry name" value="Jacalin-like_lectin_dom_sf"/>
</dbReference>
<dbReference type="STRING" id="981085.W9RWV0"/>
<protein>
    <recommendedName>
        <fullName evidence="3">Jacalin-type lectin domain-containing protein</fullName>
    </recommendedName>
</protein>
<dbReference type="PROSITE" id="PS51752">
    <property type="entry name" value="JACALIN_LECTIN"/>
    <property type="match status" value="1"/>
</dbReference>
<sequence length="331" mass="36534">MTKRMACRSESSKISDRHWCSLTKVDLPVASTRNTIIGTVVSSNEIFDEHRLVVAGVCHSQGEGDHEERNRDWKEEYGKGLVVQQLGRMGPQTNNVVYDLDNNPTPEPKHPCGYDNYLAASNNPTPEPTYDSSIKWIGSLCQFIFKNILRIFSHDLFPKAIWRLVGLNFLATVRTLKLIGPYGGTGGQAWDHGSTHTGIRKIFLTHKEGEKGGIGSFRVFYSDNPSLPYEHLSGDDTFTQVNLDLDADEVITKVSGYTGVVPGARTRSEVVRGLAFSTNKSNTYEYGVAEGTHFSSPSISSTTAKIVGFIGRTSSDYLNAIGFHLLSYDTA</sequence>
<dbReference type="EMBL" id="KE345788">
    <property type="protein sequence ID" value="EXC16099.1"/>
    <property type="molecule type" value="Genomic_DNA"/>
</dbReference>
<gene>
    <name evidence="4" type="ORF">L484_016203</name>
</gene>
<dbReference type="Gene3D" id="2.100.10.30">
    <property type="entry name" value="Jacalin-like lectin domain"/>
    <property type="match status" value="1"/>
</dbReference>
<dbReference type="SMART" id="SM00915">
    <property type="entry name" value="Jacalin"/>
    <property type="match status" value="1"/>
</dbReference>
<reference evidence="5" key="1">
    <citation type="submission" date="2013-01" db="EMBL/GenBank/DDBJ databases">
        <title>Draft Genome Sequence of a Mulberry Tree, Morus notabilis C.K. Schneid.</title>
        <authorList>
            <person name="He N."/>
            <person name="Zhao S."/>
        </authorList>
    </citation>
    <scope>NUCLEOTIDE SEQUENCE</scope>
</reference>
<dbReference type="InterPro" id="IPR001229">
    <property type="entry name" value="Jacalin-like_lectin_dom"/>
</dbReference>
<feature type="domain" description="Jacalin-type lectin" evidence="3">
    <location>
        <begin position="176"/>
        <end position="327"/>
    </location>
</feature>
<evidence type="ECO:0000256" key="1">
    <source>
        <dbReference type="ARBA" id="ARBA00006568"/>
    </source>
</evidence>
<dbReference type="InterPro" id="IPR033734">
    <property type="entry name" value="Jacalin-like_lectin_dom_plant"/>
</dbReference>
<dbReference type="GO" id="GO:0030246">
    <property type="term" value="F:carbohydrate binding"/>
    <property type="evidence" value="ECO:0007669"/>
    <property type="project" value="UniProtKB-KW"/>
</dbReference>
<organism evidence="4 5">
    <name type="scientific">Morus notabilis</name>
    <dbReference type="NCBI Taxonomy" id="981085"/>
    <lineage>
        <taxon>Eukaryota</taxon>
        <taxon>Viridiplantae</taxon>
        <taxon>Streptophyta</taxon>
        <taxon>Embryophyta</taxon>
        <taxon>Tracheophyta</taxon>
        <taxon>Spermatophyta</taxon>
        <taxon>Magnoliopsida</taxon>
        <taxon>eudicotyledons</taxon>
        <taxon>Gunneridae</taxon>
        <taxon>Pentapetalae</taxon>
        <taxon>rosids</taxon>
        <taxon>fabids</taxon>
        <taxon>Rosales</taxon>
        <taxon>Moraceae</taxon>
        <taxon>Moreae</taxon>
        <taxon>Morus</taxon>
    </lineage>
</organism>
<accession>W9RWV0</accession>
<evidence type="ECO:0000313" key="5">
    <source>
        <dbReference type="Proteomes" id="UP000030645"/>
    </source>
</evidence>
<dbReference type="AlphaFoldDB" id="W9RWV0"/>
<dbReference type="PANTHER" id="PTHR47293">
    <property type="entry name" value="JACALIN-RELATED LECTIN 3"/>
    <property type="match status" value="1"/>
</dbReference>
<evidence type="ECO:0000256" key="2">
    <source>
        <dbReference type="ARBA" id="ARBA00022734"/>
    </source>
</evidence>